<dbReference type="EMBL" id="BARV01013590">
    <property type="protein sequence ID" value="GAI24239.1"/>
    <property type="molecule type" value="Genomic_DNA"/>
</dbReference>
<reference evidence="2" key="1">
    <citation type="journal article" date="2014" name="Front. Microbiol.">
        <title>High frequency of phylogenetically diverse reductive dehalogenase-homologous genes in deep subseafloor sedimentary metagenomes.</title>
        <authorList>
            <person name="Kawai M."/>
            <person name="Futagami T."/>
            <person name="Toyoda A."/>
            <person name="Takaki Y."/>
            <person name="Nishi S."/>
            <person name="Hori S."/>
            <person name="Arai W."/>
            <person name="Tsubouchi T."/>
            <person name="Morono Y."/>
            <person name="Uchiyama I."/>
            <person name="Ito T."/>
            <person name="Fujiyama A."/>
            <person name="Inagaki F."/>
            <person name="Takami H."/>
        </authorList>
    </citation>
    <scope>NUCLEOTIDE SEQUENCE</scope>
    <source>
        <strain evidence="2">Expedition CK06-06</strain>
    </source>
</reference>
<proteinExistence type="predicted"/>
<dbReference type="AlphaFoldDB" id="X1P009"/>
<comment type="caution">
    <text evidence="2">The sequence shown here is derived from an EMBL/GenBank/DDBJ whole genome shotgun (WGS) entry which is preliminary data.</text>
</comment>
<evidence type="ECO:0000313" key="2">
    <source>
        <dbReference type="EMBL" id="GAI24239.1"/>
    </source>
</evidence>
<accession>X1P009</accession>
<feature type="compositionally biased region" description="Basic and acidic residues" evidence="1">
    <location>
        <begin position="37"/>
        <end position="46"/>
    </location>
</feature>
<sequence>MYYHLLSEGTDHQQTKPKANKKTYAEPEATRPTNTEKQPRGEDLDQ</sequence>
<protein>
    <submittedName>
        <fullName evidence="2">Uncharacterized protein</fullName>
    </submittedName>
</protein>
<evidence type="ECO:0000256" key="1">
    <source>
        <dbReference type="SAM" id="MobiDB-lite"/>
    </source>
</evidence>
<feature type="region of interest" description="Disordered" evidence="1">
    <location>
        <begin position="1"/>
        <end position="46"/>
    </location>
</feature>
<gene>
    <name evidence="2" type="ORF">S06H3_24436</name>
</gene>
<organism evidence="2">
    <name type="scientific">marine sediment metagenome</name>
    <dbReference type="NCBI Taxonomy" id="412755"/>
    <lineage>
        <taxon>unclassified sequences</taxon>
        <taxon>metagenomes</taxon>
        <taxon>ecological metagenomes</taxon>
    </lineage>
</organism>
<name>X1P009_9ZZZZ</name>